<dbReference type="GeneID" id="15807261"/>
<accession>L0AUX0</accession>
<gene>
    <name evidence="2" type="ORF">BEWA_022400</name>
</gene>
<protein>
    <recommendedName>
        <fullName evidence="1">MINDY deubiquitinase domain-containing protein</fullName>
    </recommendedName>
</protein>
<dbReference type="GO" id="GO:0016807">
    <property type="term" value="F:cysteine-type carboxypeptidase activity"/>
    <property type="evidence" value="ECO:0007669"/>
    <property type="project" value="TreeGrafter"/>
</dbReference>
<dbReference type="InterPro" id="IPR007518">
    <property type="entry name" value="MINDY"/>
</dbReference>
<dbReference type="GO" id="GO:0005829">
    <property type="term" value="C:cytosol"/>
    <property type="evidence" value="ECO:0007669"/>
    <property type="project" value="TreeGrafter"/>
</dbReference>
<dbReference type="PANTHER" id="PTHR18063:SF6">
    <property type="entry name" value="UBIQUITIN CARBOXYL-TERMINAL HYDROLASE"/>
    <property type="match status" value="1"/>
</dbReference>
<dbReference type="AlphaFoldDB" id="L0AUX0"/>
<organism evidence="2 3">
    <name type="scientific">Theileria equi strain WA</name>
    <dbReference type="NCBI Taxonomy" id="1537102"/>
    <lineage>
        <taxon>Eukaryota</taxon>
        <taxon>Sar</taxon>
        <taxon>Alveolata</taxon>
        <taxon>Apicomplexa</taxon>
        <taxon>Aconoidasida</taxon>
        <taxon>Piroplasmida</taxon>
        <taxon>Theileriidae</taxon>
        <taxon>Theileria</taxon>
    </lineage>
</organism>
<dbReference type="GO" id="GO:0071108">
    <property type="term" value="P:protein K48-linked deubiquitination"/>
    <property type="evidence" value="ECO:0007669"/>
    <property type="project" value="TreeGrafter"/>
</dbReference>
<dbReference type="eggNOG" id="KOG2427">
    <property type="taxonomic scope" value="Eukaryota"/>
</dbReference>
<dbReference type="Proteomes" id="UP000031512">
    <property type="component" value="Chromosome 1"/>
</dbReference>
<dbReference type="OrthoDB" id="361490at2759"/>
<dbReference type="InterPro" id="IPR033979">
    <property type="entry name" value="MINDY_domain"/>
</dbReference>
<reference evidence="2 3" key="1">
    <citation type="journal article" date="2012" name="BMC Genomics">
        <title>Comparative genomic analysis and phylogenetic position of Theileria equi.</title>
        <authorList>
            <person name="Kappmeyer L.S."/>
            <person name="Thiagarajan M."/>
            <person name="Herndon D.R."/>
            <person name="Ramsay J.D."/>
            <person name="Caler E."/>
            <person name="Djikeng A."/>
            <person name="Gillespie J.J."/>
            <person name="Lau A.O."/>
            <person name="Roalson E.H."/>
            <person name="Silva J.C."/>
            <person name="Silva M.G."/>
            <person name="Suarez C.E."/>
            <person name="Ueti M.W."/>
            <person name="Nene V.M."/>
            <person name="Mealey R.H."/>
            <person name="Knowles D.P."/>
            <person name="Brayton K.A."/>
        </authorList>
    </citation>
    <scope>NUCLEOTIDE SEQUENCE [LARGE SCALE GENOMIC DNA]</scope>
    <source>
        <strain evidence="2 3">WA</strain>
    </source>
</reference>
<dbReference type="STRING" id="1537102.L0AUX0"/>
<keyword evidence="3" id="KW-1185">Reference proteome</keyword>
<dbReference type="PANTHER" id="PTHR18063">
    <property type="entry name" value="NF-E2 INDUCIBLE PROTEIN"/>
    <property type="match status" value="1"/>
</dbReference>
<dbReference type="GO" id="GO:0071944">
    <property type="term" value="C:cell periphery"/>
    <property type="evidence" value="ECO:0007669"/>
    <property type="project" value="TreeGrafter"/>
</dbReference>
<dbReference type="KEGG" id="beq:BEWA_022400"/>
<evidence type="ECO:0000313" key="3">
    <source>
        <dbReference type="Proteomes" id="UP000031512"/>
    </source>
</evidence>
<dbReference type="EMBL" id="CP001669">
    <property type="protein sequence ID" value="AFZ79392.1"/>
    <property type="molecule type" value="Genomic_DNA"/>
</dbReference>
<sequence>MESCTPDRYRIKWAEYKKEKVPYLLQSFDGECPFICLINILFLKKKLVLPVNTKYVSFSYLTQSISSVIPDEDPEWVSDILNSLRKGLIFNCRFDSTDAIIEDDPARLFKLFDIPVKHCWIADPEHYAVLTRFNYDEVQSLLAIHQSNDAVDHGTRREFDSQETAVILDFFDKYATQLTQLGVATLKTEVEPDSLIALYRNNHFLVATLHNGELYSLVSDSSFLYHGCIWESVETFSYFDDKFEPYTSEPKARPARKPTLMERIKQYFRDRRLKKAQANAQQSAR</sequence>
<dbReference type="GO" id="GO:0004843">
    <property type="term" value="F:cysteine-type deubiquitinase activity"/>
    <property type="evidence" value="ECO:0007669"/>
    <property type="project" value="InterPro"/>
</dbReference>
<dbReference type="Pfam" id="PF04424">
    <property type="entry name" value="MINDY_DUB"/>
    <property type="match status" value="1"/>
</dbReference>
<evidence type="ECO:0000313" key="2">
    <source>
        <dbReference type="EMBL" id="AFZ79392.1"/>
    </source>
</evidence>
<proteinExistence type="predicted"/>
<dbReference type="RefSeq" id="XP_004829058.1">
    <property type="nucleotide sequence ID" value="XM_004829001.1"/>
</dbReference>
<dbReference type="GO" id="GO:1990380">
    <property type="term" value="F:K48-linked deubiquitinase activity"/>
    <property type="evidence" value="ECO:0007669"/>
    <property type="project" value="InterPro"/>
</dbReference>
<evidence type="ECO:0000259" key="1">
    <source>
        <dbReference type="Pfam" id="PF04424"/>
    </source>
</evidence>
<dbReference type="VEuPathDB" id="PiroplasmaDB:BEWA_022400"/>
<name>L0AUX0_THEEQ</name>
<feature type="domain" description="MINDY deubiquitinase" evidence="1">
    <location>
        <begin position="8"/>
        <end position="243"/>
    </location>
</feature>